<dbReference type="AlphaFoldDB" id="A0A2D3T372"/>
<name>A0A2D3T372_9ENTR</name>
<dbReference type="NCBIfam" id="NF033888">
    <property type="entry name" value="conj_TraW"/>
    <property type="match status" value="1"/>
</dbReference>
<gene>
    <name evidence="2" type="ORF">BJP41_07855</name>
</gene>
<evidence type="ECO:0000313" key="2">
    <source>
        <dbReference type="EMBL" id="ATW30245.1"/>
    </source>
</evidence>
<reference evidence="3" key="1">
    <citation type="submission" date="2016-10" db="EMBL/GenBank/DDBJ databases">
        <authorList>
            <person name="Chevignon G."/>
        </authorList>
    </citation>
    <scope>NUCLEOTIDE SEQUENCE [LARGE SCALE GENOMIC DNA]</scope>
    <source>
        <strain evidence="3">A2C</strain>
    </source>
</reference>
<dbReference type="RefSeq" id="WP_100103505.1">
    <property type="nucleotide sequence ID" value="NZ_CAWNMT010000001.1"/>
</dbReference>
<protein>
    <submittedName>
        <fullName evidence="2">Conjugal transfer protein</fullName>
    </submittedName>
</protein>
<feature type="chain" id="PRO_5013709682" evidence="1">
    <location>
        <begin position="19"/>
        <end position="397"/>
    </location>
</feature>
<reference evidence="3" key="2">
    <citation type="submission" date="2017-11" db="EMBL/GenBank/DDBJ databases">
        <title>PacBio sequencing of new strain of the secondary endosymbiont Candidatus Hamiltonella defensa.</title>
        <authorList>
            <person name="Strand M.R."/>
            <person name="Oliver K."/>
        </authorList>
    </citation>
    <scope>NUCLEOTIDE SEQUENCE [LARGE SCALE GENOMIC DNA]</scope>
    <source>
        <strain evidence="3">A2C</strain>
    </source>
</reference>
<dbReference type="InterPro" id="IPR053782">
    <property type="entry name" value="TraW-like"/>
</dbReference>
<feature type="signal peptide" evidence="1">
    <location>
        <begin position="1"/>
        <end position="18"/>
    </location>
</feature>
<evidence type="ECO:0000313" key="3">
    <source>
        <dbReference type="Proteomes" id="UP000230008"/>
    </source>
</evidence>
<keyword evidence="1" id="KW-0732">Signal</keyword>
<proteinExistence type="predicted"/>
<sequence>MRKILLTGTLLLSGHALAMPVEVTHSLPISTQVVPALSAINATLAQIAATEFQIGTAINQNSNKLASMLAETAKTQRDQDTFIRKTQRLEAARRSYTVPKSICSESASGMANQVTANATATQSHLSKGNGMAHRHIQTAIKTSAEPVEQEQFRAAKIHADYCSAEEYTASGGAPLCKKSSELPNGDIELRSVLSGAGKVGSDPALTLTQAQTDAAMMYLKNTAQRSAGDPLKKGELNTASGQQYQGLLHQYQAIVSAASHPQRALIAASQASPQTRAVLRETLQTPSAAAYFEQQASPEARRTQSLSQRELEFFEVGRRYANTDYLTDLQSMEGDNLLRESIRIQNLQNWLLLGIKQQLQEGNILQGQQLGLSAIKEFRPLLHQKRQHISAGVSRNE</sequence>
<organism evidence="2 3">
    <name type="scientific">Candidatus Williamhamiltonella defendens</name>
    <dbReference type="NCBI Taxonomy" id="138072"/>
    <lineage>
        <taxon>Bacteria</taxon>
        <taxon>Pseudomonadati</taxon>
        <taxon>Pseudomonadota</taxon>
        <taxon>Gammaproteobacteria</taxon>
        <taxon>Enterobacterales</taxon>
        <taxon>Enterobacteriaceae</taxon>
        <taxon>aphid secondary symbionts</taxon>
        <taxon>Candidatus Williamhamiltonella</taxon>
    </lineage>
</organism>
<evidence type="ECO:0000256" key="1">
    <source>
        <dbReference type="SAM" id="SignalP"/>
    </source>
</evidence>
<accession>A0A2D3T372</accession>
<dbReference type="Proteomes" id="UP000230008">
    <property type="component" value="Chromosome"/>
</dbReference>
<dbReference type="EMBL" id="CP017606">
    <property type="protein sequence ID" value="ATW30245.1"/>
    <property type="molecule type" value="Genomic_DNA"/>
</dbReference>